<dbReference type="EMBL" id="JBHTKA010000014">
    <property type="protein sequence ID" value="MFD1002860.1"/>
    <property type="molecule type" value="Genomic_DNA"/>
</dbReference>
<accession>A0ABW3KA27</accession>
<dbReference type="InterPro" id="IPR047111">
    <property type="entry name" value="YbaP-like"/>
</dbReference>
<gene>
    <name evidence="1" type="ORF">ACFQ21_26270</name>
</gene>
<sequence>MISNSKTIYTRALLFVLAVTFTQYALAQKKIAVENSVFWEVTGNGLSQPSYLFGTFHLLSHRYVDSLTNVTNKFTTAKTIVSELLIDSTMTMKMMASAQMKGTTLNKLLTPEQFKQTNDWLHELSGYDLTMFNGMNPMTIEILLMTMMQQKYFPLDPGQDVVMDLYFQQRGTRDKKQVIGLETFDEQTHAIFGQFTYERQAQLLTTAVKKRNTAEEELRNMNRFYREGNLGKLEALMYDEMYTAAETAVMLDNRNKKWMQQLPGLFKQQPTFVAVGAMHLAGENGLVTLLRKEGYTVKPIQTK</sequence>
<dbReference type="PANTHER" id="PTHR40590">
    <property type="entry name" value="CYTOPLASMIC PROTEIN-RELATED"/>
    <property type="match status" value="1"/>
</dbReference>
<reference evidence="2" key="1">
    <citation type="journal article" date="2019" name="Int. J. Syst. Evol. Microbiol.">
        <title>The Global Catalogue of Microorganisms (GCM) 10K type strain sequencing project: providing services to taxonomists for standard genome sequencing and annotation.</title>
        <authorList>
            <consortium name="The Broad Institute Genomics Platform"/>
            <consortium name="The Broad Institute Genome Sequencing Center for Infectious Disease"/>
            <person name="Wu L."/>
            <person name="Ma J."/>
        </authorList>
    </citation>
    <scope>NUCLEOTIDE SEQUENCE [LARGE SCALE GENOMIC DNA]</scope>
    <source>
        <strain evidence="2">CCUG 58938</strain>
    </source>
</reference>
<evidence type="ECO:0000313" key="2">
    <source>
        <dbReference type="Proteomes" id="UP001597112"/>
    </source>
</evidence>
<protein>
    <submittedName>
        <fullName evidence="1">TraB/GumN family protein</fullName>
    </submittedName>
</protein>
<evidence type="ECO:0000313" key="1">
    <source>
        <dbReference type="EMBL" id="MFD1002860.1"/>
    </source>
</evidence>
<dbReference type="InterPro" id="IPR002816">
    <property type="entry name" value="TraB/PrgY/GumN_fam"/>
</dbReference>
<dbReference type="Proteomes" id="UP001597112">
    <property type="component" value="Unassembled WGS sequence"/>
</dbReference>
<dbReference type="CDD" id="cd14789">
    <property type="entry name" value="Tiki"/>
    <property type="match status" value="1"/>
</dbReference>
<organism evidence="1 2">
    <name type="scientific">Ohtaekwangia kribbensis</name>
    <dbReference type="NCBI Taxonomy" id="688913"/>
    <lineage>
        <taxon>Bacteria</taxon>
        <taxon>Pseudomonadati</taxon>
        <taxon>Bacteroidota</taxon>
        <taxon>Cytophagia</taxon>
        <taxon>Cytophagales</taxon>
        <taxon>Fulvivirgaceae</taxon>
        <taxon>Ohtaekwangia</taxon>
    </lineage>
</organism>
<keyword evidence="2" id="KW-1185">Reference proteome</keyword>
<comment type="caution">
    <text evidence="1">The sequence shown here is derived from an EMBL/GenBank/DDBJ whole genome shotgun (WGS) entry which is preliminary data.</text>
</comment>
<dbReference type="PANTHER" id="PTHR40590:SF1">
    <property type="entry name" value="CYTOPLASMIC PROTEIN"/>
    <property type="match status" value="1"/>
</dbReference>
<dbReference type="Pfam" id="PF01963">
    <property type="entry name" value="TraB_PrgY_gumN"/>
    <property type="match status" value="1"/>
</dbReference>
<name>A0ABW3KA27_9BACT</name>
<proteinExistence type="predicted"/>
<dbReference type="RefSeq" id="WP_377584645.1">
    <property type="nucleotide sequence ID" value="NZ_JBHTKA010000014.1"/>
</dbReference>